<dbReference type="Pfam" id="PF00250">
    <property type="entry name" value="Forkhead"/>
    <property type="match status" value="1"/>
</dbReference>
<keyword evidence="4 5" id="KW-0539">Nucleus</keyword>
<dbReference type="AlphaFoldDB" id="A0A1L7WRL1"/>
<accession>A0A1L7WRL1</accession>
<feature type="compositionally biased region" description="Polar residues" evidence="6">
    <location>
        <begin position="48"/>
        <end position="57"/>
    </location>
</feature>
<evidence type="ECO:0000313" key="9">
    <source>
        <dbReference type="Proteomes" id="UP000184330"/>
    </source>
</evidence>
<protein>
    <recommendedName>
        <fullName evidence="7">Fork-head domain-containing protein</fullName>
    </recommendedName>
</protein>
<feature type="compositionally biased region" description="Basic residues" evidence="6">
    <location>
        <begin position="332"/>
        <end position="344"/>
    </location>
</feature>
<feature type="region of interest" description="Disordered" evidence="6">
    <location>
        <begin position="187"/>
        <end position="232"/>
    </location>
</feature>
<dbReference type="GO" id="GO:0000981">
    <property type="term" value="F:DNA-binding transcription factor activity, RNA polymerase II-specific"/>
    <property type="evidence" value="ECO:0007669"/>
    <property type="project" value="TreeGrafter"/>
</dbReference>
<feature type="domain" description="Fork-head" evidence="7">
    <location>
        <begin position="245"/>
        <end position="337"/>
    </location>
</feature>
<feature type="region of interest" description="Disordered" evidence="6">
    <location>
        <begin position="1"/>
        <end position="57"/>
    </location>
</feature>
<keyword evidence="3" id="KW-0804">Transcription</keyword>
<feature type="DNA-binding region" description="Fork-head" evidence="5">
    <location>
        <begin position="245"/>
        <end position="337"/>
    </location>
</feature>
<dbReference type="InterPro" id="IPR036390">
    <property type="entry name" value="WH_DNA-bd_sf"/>
</dbReference>
<keyword evidence="1" id="KW-0805">Transcription regulation</keyword>
<feature type="compositionally biased region" description="Low complexity" evidence="6">
    <location>
        <begin position="513"/>
        <end position="527"/>
    </location>
</feature>
<dbReference type="PANTHER" id="PTHR46078">
    <property type="entry name" value="FORKHEAD BOX PROTEIN J2 FAMILY MEMBER"/>
    <property type="match status" value="1"/>
</dbReference>
<evidence type="ECO:0000256" key="1">
    <source>
        <dbReference type="ARBA" id="ARBA00023015"/>
    </source>
</evidence>
<feature type="compositionally biased region" description="Polar residues" evidence="6">
    <location>
        <begin position="390"/>
        <end position="400"/>
    </location>
</feature>
<organism evidence="8 9">
    <name type="scientific">Phialocephala subalpina</name>
    <dbReference type="NCBI Taxonomy" id="576137"/>
    <lineage>
        <taxon>Eukaryota</taxon>
        <taxon>Fungi</taxon>
        <taxon>Dikarya</taxon>
        <taxon>Ascomycota</taxon>
        <taxon>Pezizomycotina</taxon>
        <taxon>Leotiomycetes</taxon>
        <taxon>Helotiales</taxon>
        <taxon>Mollisiaceae</taxon>
        <taxon>Phialocephala</taxon>
        <taxon>Phialocephala fortinii species complex</taxon>
    </lineage>
</organism>
<feature type="region of interest" description="Disordered" evidence="6">
    <location>
        <begin position="437"/>
        <end position="457"/>
    </location>
</feature>
<dbReference type="EMBL" id="FJOG01000006">
    <property type="protein sequence ID" value="CZR55407.1"/>
    <property type="molecule type" value="Genomic_DNA"/>
</dbReference>
<evidence type="ECO:0000256" key="5">
    <source>
        <dbReference type="PROSITE-ProRule" id="PRU00089"/>
    </source>
</evidence>
<dbReference type="InterPro" id="IPR045912">
    <property type="entry name" value="FOXJ2/3-like"/>
</dbReference>
<evidence type="ECO:0000256" key="4">
    <source>
        <dbReference type="ARBA" id="ARBA00023242"/>
    </source>
</evidence>
<keyword evidence="2 5" id="KW-0238">DNA-binding</keyword>
<dbReference type="STRING" id="576137.A0A1L7WRL1"/>
<evidence type="ECO:0000259" key="7">
    <source>
        <dbReference type="PROSITE" id="PS50039"/>
    </source>
</evidence>
<dbReference type="FunFam" id="1.10.10.10:FF:000522">
    <property type="entry name" value="Forkhead domain protein"/>
    <property type="match status" value="1"/>
</dbReference>
<keyword evidence="9" id="KW-1185">Reference proteome</keyword>
<comment type="subcellular location">
    <subcellularLocation>
        <location evidence="5">Nucleus</location>
    </subcellularLocation>
</comment>
<dbReference type="PANTHER" id="PTHR46078:SF2">
    <property type="entry name" value="FORK-HEAD DOMAIN-CONTAINING PROTEIN"/>
    <property type="match status" value="1"/>
</dbReference>
<evidence type="ECO:0000256" key="6">
    <source>
        <dbReference type="SAM" id="MobiDB-lite"/>
    </source>
</evidence>
<feature type="region of interest" description="Disordered" evidence="6">
    <location>
        <begin position="328"/>
        <end position="424"/>
    </location>
</feature>
<name>A0A1L7WRL1_9HELO</name>
<dbReference type="InterPro" id="IPR036388">
    <property type="entry name" value="WH-like_DNA-bd_sf"/>
</dbReference>
<proteinExistence type="predicted"/>
<feature type="compositionally biased region" description="Polar residues" evidence="6">
    <location>
        <begin position="1"/>
        <end position="12"/>
    </location>
</feature>
<reference evidence="8 9" key="1">
    <citation type="submission" date="2016-03" db="EMBL/GenBank/DDBJ databases">
        <authorList>
            <person name="Ploux O."/>
        </authorList>
    </citation>
    <scope>NUCLEOTIDE SEQUENCE [LARGE SCALE GENOMIC DNA]</scope>
    <source>
        <strain evidence="8 9">UAMH 11012</strain>
    </source>
</reference>
<feature type="compositionally biased region" description="Polar residues" evidence="6">
    <location>
        <begin position="19"/>
        <end position="36"/>
    </location>
</feature>
<evidence type="ECO:0000256" key="3">
    <source>
        <dbReference type="ARBA" id="ARBA00023163"/>
    </source>
</evidence>
<evidence type="ECO:0000313" key="8">
    <source>
        <dbReference type="EMBL" id="CZR55407.1"/>
    </source>
</evidence>
<dbReference type="Proteomes" id="UP000184330">
    <property type="component" value="Unassembled WGS sequence"/>
</dbReference>
<dbReference type="Gene3D" id="1.10.10.10">
    <property type="entry name" value="Winged helix-like DNA-binding domain superfamily/Winged helix DNA-binding domain"/>
    <property type="match status" value="1"/>
</dbReference>
<dbReference type="SMART" id="SM00339">
    <property type="entry name" value="FH"/>
    <property type="match status" value="1"/>
</dbReference>
<evidence type="ECO:0000256" key="2">
    <source>
        <dbReference type="ARBA" id="ARBA00023125"/>
    </source>
</evidence>
<dbReference type="InterPro" id="IPR001766">
    <property type="entry name" value="Fork_head_dom"/>
</dbReference>
<gene>
    <name evidence="8" type="ORF">PAC_05294</name>
</gene>
<feature type="compositionally biased region" description="Gly residues" evidence="6">
    <location>
        <begin position="407"/>
        <end position="420"/>
    </location>
</feature>
<feature type="region of interest" description="Disordered" evidence="6">
    <location>
        <begin position="506"/>
        <end position="527"/>
    </location>
</feature>
<dbReference type="OrthoDB" id="5954824at2759"/>
<dbReference type="PROSITE" id="PS50039">
    <property type="entry name" value="FORK_HEAD_3"/>
    <property type="match status" value="1"/>
</dbReference>
<dbReference type="GO" id="GO:0005634">
    <property type="term" value="C:nucleus"/>
    <property type="evidence" value="ECO:0007669"/>
    <property type="project" value="UniProtKB-SubCell"/>
</dbReference>
<dbReference type="GO" id="GO:0000978">
    <property type="term" value="F:RNA polymerase II cis-regulatory region sequence-specific DNA binding"/>
    <property type="evidence" value="ECO:0007669"/>
    <property type="project" value="TreeGrafter"/>
</dbReference>
<sequence length="527" mass="58482">MNSGQYHRQPQQHGLPINFSYSDGPGTSTQSNSSHPMLSCDGLPRPQPQQFMTSSASSSLLPANYDLANPMPISMSHSAPLWTDPNQQTQPFEDPNNNEYYGYSPIVNGIDNNGVWLRDMDPGVPRWMPENIRLYQDPSNMSMDSFEPSMYMIDPNKFENMPTLNKHRSNMSYPSLEEPRDFARLSISHSPGPKMEDEGFGAGSLPYDKPPPFMASNESSEDGGGNSSREMTAVDLDDHGADEPYAKLIYRALMSAPNHSMVLQEIYQWFRENTQKGSSDGKGWMNSIRHNLSMNAAFKKTERKLPGDDSKKSTEWVLEPFAIKDGVQSTTRYRKGTSAKKHLPRIGLEPHHPAPSRQSSGRKGGICASKNKLQRQQRQREDRERLNQNFDLNSRFSPSPSLFDPRVGGGNGMAGRGLSGNGSMIDSARRAQFEKASRAQIENSRRQRSPLTPPAGDMTNGSPYFFLKAEQQEEHVPFEDMYALEDCQGVYLEDHGPLFSNGHGMEGGGGSFHAGSAAGPAVSGSRF</sequence>
<dbReference type="SUPFAM" id="SSF46785">
    <property type="entry name" value="Winged helix' DNA-binding domain"/>
    <property type="match status" value="1"/>
</dbReference>